<organism evidence="2 3">
    <name type="scientific">Pleurostoma richardsiae</name>
    <dbReference type="NCBI Taxonomy" id="41990"/>
    <lineage>
        <taxon>Eukaryota</taxon>
        <taxon>Fungi</taxon>
        <taxon>Dikarya</taxon>
        <taxon>Ascomycota</taxon>
        <taxon>Pezizomycotina</taxon>
        <taxon>Sordariomycetes</taxon>
        <taxon>Sordariomycetidae</taxon>
        <taxon>Calosphaeriales</taxon>
        <taxon>Pleurostomataceae</taxon>
        <taxon>Pleurostoma</taxon>
    </lineage>
</organism>
<feature type="compositionally biased region" description="Polar residues" evidence="1">
    <location>
        <begin position="418"/>
        <end position="432"/>
    </location>
</feature>
<feature type="region of interest" description="Disordered" evidence="1">
    <location>
        <begin position="795"/>
        <end position="840"/>
    </location>
</feature>
<feature type="region of interest" description="Disordered" evidence="1">
    <location>
        <begin position="393"/>
        <end position="432"/>
    </location>
</feature>
<dbReference type="AlphaFoldDB" id="A0AA38R433"/>
<feature type="compositionally biased region" description="Basic and acidic residues" evidence="1">
    <location>
        <begin position="464"/>
        <end position="477"/>
    </location>
</feature>
<comment type="caution">
    <text evidence="2">The sequence shown here is derived from an EMBL/GenBank/DDBJ whole genome shotgun (WGS) entry which is preliminary data.</text>
</comment>
<feature type="region of interest" description="Disordered" evidence="1">
    <location>
        <begin position="1"/>
        <end position="61"/>
    </location>
</feature>
<dbReference type="GO" id="GO:0031932">
    <property type="term" value="C:TORC2 complex"/>
    <property type="evidence" value="ECO:0007669"/>
    <property type="project" value="TreeGrafter"/>
</dbReference>
<feature type="compositionally biased region" description="Pro residues" evidence="1">
    <location>
        <begin position="1"/>
        <end position="11"/>
    </location>
</feature>
<dbReference type="InterPro" id="IPR013745">
    <property type="entry name" value="Bit61/PRR5"/>
</dbReference>
<feature type="region of interest" description="Disordered" evidence="1">
    <location>
        <begin position="720"/>
        <end position="756"/>
    </location>
</feature>
<dbReference type="GO" id="GO:0038203">
    <property type="term" value="P:TORC2 signaling"/>
    <property type="evidence" value="ECO:0007669"/>
    <property type="project" value="TreeGrafter"/>
</dbReference>
<gene>
    <name evidence="2" type="ORF">NKR23_g10657</name>
</gene>
<name>A0AA38R433_9PEZI</name>
<protein>
    <submittedName>
        <fullName evidence="2">Target of rapamycin complex 2 subunit bit61</fullName>
    </submittedName>
</protein>
<feature type="compositionally biased region" description="Gly residues" evidence="1">
    <location>
        <begin position="879"/>
        <end position="896"/>
    </location>
</feature>
<reference evidence="2" key="1">
    <citation type="submission" date="2022-07" db="EMBL/GenBank/DDBJ databases">
        <title>Fungi with potential for degradation of polypropylene.</title>
        <authorList>
            <person name="Gostincar C."/>
        </authorList>
    </citation>
    <scope>NUCLEOTIDE SEQUENCE</scope>
    <source>
        <strain evidence="2">EXF-13308</strain>
    </source>
</reference>
<feature type="compositionally biased region" description="Low complexity" evidence="1">
    <location>
        <begin position="200"/>
        <end position="213"/>
    </location>
</feature>
<feature type="compositionally biased region" description="Polar residues" evidence="1">
    <location>
        <begin position="120"/>
        <end position="137"/>
    </location>
</feature>
<dbReference type="EMBL" id="JANBVO010000049">
    <property type="protein sequence ID" value="KAJ9133566.1"/>
    <property type="molecule type" value="Genomic_DNA"/>
</dbReference>
<feature type="region of interest" description="Disordered" evidence="1">
    <location>
        <begin position="464"/>
        <end position="495"/>
    </location>
</feature>
<sequence>MQPARPPPPRAPGSFSPLPHSNSSSTTDLTRPKVRRLESSSSEDTNSAPPTLNVPKARHHAQSNTFVSAAPIFASFTNLPNSSTSSLQNFSRPTPPPPPSLSTAAAAARSVAASHDRSRNTSPLTLPPSNASFVSTKGHSRKHSLTAGHFEPTLPSTSTSNLSQIPMAQPSPGSHPRELSASQIAAQAAVMHHQKPQPQPLQQPQHGQQLQQHNRQRSQTVPAPGETHDAFAATSKRGSGGPLSPPMLSLTEASAPRDSGFGTQGYHNGLLGNHTAAATTAANMVFPRSPQISPSLPSQSAPPHLPPPPPEKKAEKSSKVKLFSRPGKIGTKGESKDKPLPSPSKIGSALSALQRGNFSTTSLDTTSQSFYSMANSSSATIRALDTPIEKEAKEKKHHFLSRQKHKLRDKDDYHLPLSSASSNSRPVDPNAPSSLYNFNLPPSPAPTAGTFKSMSGLDLRHGGRALRDKKKDDRSEFNEAASIAQSEWPGPSSLGSSLPGQSYLEAVETGKYGLSNMSLDDAWPYLRAKLLVIFEGEDLRLPVEDLNRVVTMHIQFCIQRRSPNIIVEDLRELLATGFSSLDHTLRKTPEDRLIPALVELWLFTFTSILPYMQAVFLPLDQEFAGTGSLMTPEQARDFWGGVLANWSADSGVSNGSTGSVKVSPASSILDVRRLVLTAYRDFVILPRYDTLKKIFSRLSLEFLPMLAGMALASPPLMDQQQQFTQQFSTSPSTESSFSFQQHQQQRPGTAMSLDPSVASYNSSSTTLLGDGFSSGAGGGGSGGRSRAISNVSFASSSDHANSSSSLMRPFTPSSGLQGAGAGGVPPPLLHHAGSSSGHSVAGSLREQNVEDSKQVTEMVGRMLQCMSVLASVGVAGGGGNSGGGDPRGIGGGGVSSEGGSKMVEELSRLLKLNWLGRGRTGRNRRGIVGGRVRRGGEQQPPVREEVSVV</sequence>
<keyword evidence="3" id="KW-1185">Reference proteome</keyword>
<evidence type="ECO:0000313" key="3">
    <source>
        <dbReference type="Proteomes" id="UP001174694"/>
    </source>
</evidence>
<feature type="compositionally biased region" description="Low complexity" evidence="1">
    <location>
        <begin position="152"/>
        <end position="163"/>
    </location>
</feature>
<accession>A0AA38R433</accession>
<dbReference type="PANTHER" id="PTHR32428:SF2">
    <property type="entry name" value="TARGET OF RAPAMYCIN COMPLEX 2 SUBUNIT BIT61-RELATED"/>
    <property type="match status" value="1"/>
</dbReference>
<evidence type="ECO:0000313" key="2">
    <source>
        <dbReference type="EMBL" id="KAJ9133566.1"/>
    </source>
</evidence>
<feature type="region of interest" description="Disordered" evidence="1">
    <location>
        <begin position="919"/>
        <end position="949"/>
    </location>
</feature>
<feature type="region of interest" description="Disordered" evidence="1">
    <location>
        <begin position="879"/>
        <end position="899"/>
    </location>
</feature>
<feature type="compositionally biased region" description="Low complexity" evidence="1">
    <location>
        <begin position="795"/>
        <end position="805"/>
    </location>
</feature>
<feature type="region of interest" description="Disordered" evidence="1">
    <location>
        <begin position="77"/>
        <end position="262"/>
    </location>
</feature>
<dbReference type="PANTHER" id="PTHR32428">
    <property type="entry name" value="TARGET OF RAPAMYCIN COMPLEX 2 SUBUNIT BIT61-RELATED"/>
    <property type="match status" value="1"/>
</dbReference>
<feature type="compositionally biased region" description="Low complexity" evidence="1">
    <location>
        <begin position="829"/>
        <end position="840"/>
    </location>
</feature>
<feature type="compositionally biased region" description="Low complexity" evidence="1">
    <location>
        <begin position="720"/>
        <end position="745"/>
    </location>
</feature>
<dbReference type="Pfam" id="PF08539">
    <property type="entry name" value="HbrB"/>
    <property type="match status" value="1"/>
</dbReference>
<feature type="compositionally biased region" description="Low complexity" evidence="1">
    <location>
        <begin position="12"/>
        <end position="25"/>
    </location>
</feature>
<feature type="compositionally biased region" description="Low complexity" evidence="1">
    <location>
        <begin position="101"/>
        <end position="113"/>
    </location>
</feature>
<evidence type="ECO:0000256" key="1">
    <source>
        <dbReference type="SAM" id="MobiDB-lite"/>
    </source>
</evidence>
<feature type="compositionally biased region" description="Basic residues" evidence="1">
    <location>
        <begin position="395"/>
        <end position="407"/>
    </location>
</feature>
<feature type="compositionally biased region" description="Low complexity" evidence="1">
    <location>
        <begin position="287"/>
        <end position="302"/>
    </location>
</feature>
<feature type="compositionally biased region" description="Polar residues" evidence="1">
    <location>
        <begin position="39"/>
        <end position="50"/>
    </location>
</feature>
<proteinExistence type="predicted"/>
<dbReference type="Proteomes" id="UP001174694">
    <property type="component" value="Unassembled WGS sequence"/>
</dbReference>
<feature type="compositionally biased region" description="Polar residues" evidence="1">
    <location>
        <begin position="77"/>
        <end position="90"/>
    </location>
</feature>
<feature type="region of interest" description="Disordered" evidence="1">
    <location>
        <begin position="287"/>
        <end position="347"/>
    </location>
</feature>